<dbReference type="PRINTS" id="PR00502">
    <property type="entry name" value="NUDIXFAMILY"/>
</dbReference>
<feature type="transmembrane region" description="Helical" evidence="8">
    <location>
        <begin position="6"/>
        <end position="23"/>
    </location>
</feature>
<dbReference type="SUPFAM" id="SSF55811">
    <property type="entry name" value="Nudix"/>
    <property type="match status" value="1"/>
</dbReference>
<feature type="domain" description="Nudix hydrolase" evidence="9">
    <location>
        <begin position="156"/>
        <end position="285"/>
    </location>
</feature>
<comment type="cofactor">
    <cofactor evidence="1">
        <name>Mg(2+)</name>
        <dbReference type="ChEBI" id="CHEBI:18420"/>
    </cofactor>
</comment>
<dbReference type="InterPro" id="IPR020084">
    <property type="entry name" value="NUDIX_hydrolase_CS"/>
</dbReference>
<evidence type="ECO:0000313" key="11">
    <source>
        <dbReference type="Proteomes" id="UP000460549"/>
    </source>
</evidence>
<dbReference type="PANTHER" id="PTHR43758:SF2">
    <property type="entry name" value="OXIDIZED PURINE NUCLEOSIDE TRIPHOSPHATE HYDROLASE"/>
    <property type="match status" value="1"/>
</dbReference>
<dbReference type="AlphaFoldDB" id="A0A7X2TRE0"/>
<dbReference type="CDD" id="cd03427">
    <property type="entry name" value="NUDIX_MTH1_Nudt1"/>
    <property type="match status" value="1"/>
</dbReference>
<dbReference type="GO" id="GO:0042262">
    <property type="term" value="P:DNA protection"/>
    <property type="evidence" value="ECO:0007669"/>
    <property type="project" value="TreeGrafter"/>
</dbReference>
<dbReference type="RefSeq" id="WP_154425027.1">
    <property type="nucleotide sequence ID" value="NZ_JAQYGB010000003.1"/>
</dbReference>
<evidence type="ECO:0000259" key="9">
    <source>
        <dbReference type="PROSITE" id="PS51462"/>
    </source>
</evidence>
<dbReference type="PROSITE" id="PS51462">
    <property type="entry name" value="NUDIX"/>
    <property type="match status" value="1"/>
</dbReference>
<organism evidence="10 11">
    <name type="scientific">Bullifex porci</name>
    <dbReference type="NCBI Taxonomy" id="2606638"/>
    <lineage>
        <taxon>Bacteria</taxon>
        <taxon>Pseudomonadati</taxon>
        <taxon>Spirochaetota</taxon>
        <taxon>Spirochaetia</taxon>
        <taxon>Spirochaetales</taxon>
        <taxon>Spirochaetaceae</taxon>
        <taxon>Bullifex</taxon>
    </lineage>
</organism>
<keyword evidence="7" id="KW-0175">Coiled coil</keyword>
<evidence type="ECO:0000256" key="4">
    <source>
        <dbReference type="ARBA" id="ARBA00022801"/>
    </source>
</evidence>
<sequence>MIEKFNDVYIWILFIILLINMSQRRIKGTYYKSKAIIYIALLSLLTYLGVIIIDVKELSGWFIIVPIVISIIIGIIFRNKIWPFRLHCKKCKKRLSYEYIIGHDDCLCQDCHELEHPEEKAERERKEREKANRENPELLQTSFMEAEKIDDINWDLWEPTDRCVITFTQENNKILFIEKKRGLGEGYYNAPGGHIELEETASEAAIRETKEETGLDIKEPKLMGTIYFQFKHKDIRELGYVFTSYGAEGELKECEEARPFWIDKDKIPYENMWEDDVLWLPGMLEGKKFEAYFLLDDRKLVDHKVIWLSEE</sequence>
<evidence type="ECO:0000313" key="10">
    <source>
        <dbReference type="EMBL" id="MSU06050.1"/>
    </source>
</evidence>
<keyword evidence="8" id="KW-0472">Membrane</keyword>
<evidence type="ECO:0000256" key="8">
    <source>
        <dbReference type="SAM" id="Phobius"/>
    </source>
</evidence>
<keyword evidence="5" id="KW-0460">Magnesium</keyword>
<dbReference type="InterPro" id="IPR000086">
    <property type="entry name" value="NUDIX_hydrolase_dom"/>
</dbReference>
<dbReference type="GO" id="GO:0008413">
    <property type="term" value="F:8-oxo-7,8-dihydroguanosine triphosphate pyrophosphatase activity"/>
    <property type="evidence" value="ECO:0007669"/>
    <property type="project" value="TreeGrafter"/>
</dbReference>
<gene>
    <name evidence="10" type="ORF">FYJ80_04580</name>
</gene>
<dbReference type="Pfam" id="PF00293">
    <property type="entry name" value="NUDIX"/>
    <property type="match status" value="1"/>
</dbReference>
<dbReference type="InterPro" id="IPR015797">
    <property type="entry name" value="NUDIX_hydrolase-like_dom_sf"/>
</dbReference>
<keyword evidence="11" id="KW-1185">Reference proteome</keyword>
<evidence type="ECO:0000256" key="7">
    <source>
        <dbReference type="SAM" id="Coils"/>
    </source>
</evidence>
<reference evidence="10 11" key="1">
    <citation type="submission" date="2019-08" db="EMBL/GenBank/DDBJ databases">
        <title>In-depth cultivation of the pig gut microbiome towards novel bacterial diversity and tailored functional studies.</title>
        <authorList>
            <person name="Wylensek D."/>
            <person name="Hitch T.C.A."/>
            <person name="Clavel T."/>
        </authorList>
    </citation>
    <scope>NUCLEOTIDE SEQUENCE [LARGE SCALE GENOMIC DNA]</scope>
    <source>
        <strain evidence="10 11">NM-380-WT-3C1</strain>
    </source>
</reference>
<keyword evidence="8" id="KW-1133">Transmembrane helix</keyword>
<evidence type="ECO:0000256" key="5">
    <source>
        <dbReference type="ARBA" id="ARBA00022842"/>
    </source>
</evidence>
<feature type="transmembrane region" description="Helical" evidence="8">
    <location>
        <begin position="35"/>
        <end position="53"/>
    </location>
</feature>
<evidence type="ECO:0000256" key="6">
    <source>
        <dbReference type="RuleBase" id="RU003476"/>
    </source>
</evidence>
<dbReference type="GO" id="GO:0046872">
    <property type="term" value="F:metal ion binding"/>
    <property type="evidence" value="ECO:0007669"/>
    <property type="project" value="UniProtKB-KW"/>
</dbReference>
<dbReference type="PROSITE" id="PS00893">
    <property type="entry name" value="NUDIX_BOX"/>
    <property type="match status" value="1"/>
</dbReference>
<dbReference type="InterPro" id="IPR020476">
    <property type="entry name" value="Nudix_hydrolase"/>
</dbReference>
<dbReference type="Gene3D" id="3.90.79.10">
    <property type="entry name" value="Nucleoside Triphosphate Pyrophosphohydrolase"/>
    <property type="match status" value="1"/>
</dbReference>
<feature type="coiled-coil region" evidence="7">
    <location>
        <begin position="114"/>
        <end position="141"/>
    </location>
</feature>
<evidence type="ECO:0000256" key="2">
    <source>
        <dbReference type="ARBA" id="ARBA00005582"/>
    </source>
</evidence>
<dbReference type="GO" id="GO:0005737">
    <property type="term" value="C:cytoplasm"/>
    <property type="evidence" value="ECO:0007669"/>
    <property type="project" value="TreeGrafter"/>
</dbReference>
<proteinExistence type="inferred from homology"/>
<dbReference type="PANTHER" id="PTHR43758">
    <property type="entry name" value="7,8-DIHYDRO-8-OXOGUANINE TRIPHOSPHATASE"/>
    <property type="match status" value="1"/>
</dbReference>
<keyword evidence="3" id="KW-0479">Metal-binding</keyword>
<comment type="similarity">
    <text evidence="2 6">Belongs to the Nudix hydrolase family.</text>
</comment>
<comment type="caution">
    <text evidence="10">The sequence shown here is derived from an EMBL/GenBank/DDBJ whole genome shotgun (WGS) entry which is preliminary data.</text>
</comment>
<protein>
    <submittedName>
        <fullName evidence="10">8-oxo-dGTP diphosphatase</fullName>
    </submittedName>
</protein>
<evidence type="ECO:0000256" key="1">
    <source>
        <dbReference type="ARBA" id="ARBA00001946"/>
    </source>
</evidence>
<keyword evidence="4 6" id="KW-0378">Hydrolase</keyword>
<feature type="transmembrane region" description="Helical" evidence="8">
    <location>
        <begin position="59"/>
        <end position="77"/>
    </location>
</feature>
<keyword evidence="8" id="KW-0812">Transmembrane</keyword>
<evidence type="ECO:0000256" key="3">
    <source>
        <dbReference type="ARBA" id="ARBA00022723"/>
    </source>
</evidence>
<accession>A0A7X2TRE0</accession>
<name>A0A7X2TRE0_9SPIO</name>
<dbReference type="EMBL" id="VUNN01000006">
    <property type="protein sequence ID" value="MSU06050.1"/>
    <property type="molecule type" value="Genomic_DNA"/>
</dbReference>
<dbReference type="Proteomes" id="UP000460549">
    <property type="component" value="Unassembled WGS sequence"/>
</dbReference>